<dbReference type="AlphaFoldDB" id="A0A0A9B598"/>
<evidence type="ECO:0000313" key="2">
    <source>
        <dbReference type="EMBL" id="JAD54492.1"/>
    </source>
</evidence>
<sequence>MLAVASVAIYLFGLTVESSMCGDTFFLPKSLLLTKSQYLLGMGTTSFLLD</sequence>
<proteinExistence type="predicted"/>
<feature type="signal peptide" evidence="1">
    <location>
        <begin position="1"/>
        <end position="18"/>
    </location>
</feature>
<keyword evidence="1" id="KW-0732">Signal</keyword>
<organism evidence="2">
    <name type="scientific">Arundo donax</name>
    <name type="common">Giant reed</name>
    <name type="synonym">Donax arundinaceus</name>
    <dbReference type="NCBI Taxonomy" id="35708"/>
    <lineage>
        <taxon>Eukaryota</taxon>
        <taxon>Viridiplantae</taxon>
        <taxon>Streptophyta</taxon>
        <taxon>Embryophyta</taxon>
        <taxon>Tracheophyta</taxon>
        <taxon>Spermatophyta</taxon>
        <taxon>Magnoliopsida</taxon>
        <taxon>Liliopsida</taxon>
        <taxon>Poales</taxon>
        <taxon>Poaceae</taxon>
        <taxon>PACMAD clade</taxon>
        <taxon>Arundinoideae</taxon>
        <taxon>Arundineae</taxon>
        <taxon>Arundo</taxon>
    </lineage>
</organism>
<name>A0A0A9B598_ARUDO</name>
<reference evidence="2" key="1">
    <citation type="submission" date="2014-09" db="EMBL/GenBank/DDBJ databases">
        <authorList>
            <person name="Magalhaes I.L.F."/>
            <person name="Oliveira U."/>
            <person name="Santos F.R."/>
            <person name="Vidigal T.H.D.A."/>
            <person name="Brescovit A.D."/>
            <person name="Santos A.J."/>
        </authorList>
    </citation>
    <scope>NUCLEOTIDE SEQUENCE</scope>
    <source>
        <tissue evidence="2">Shoot tissue taken approximately 20 cm above the soil surface</tissue>
    </source>
</reference>
<reference evidence="2" key="2">
    <citation type="journal article" date="2015" name="Data Brief">
        <title>Shoot transcriptome of the giant reed, Arundo donax.</title>
        <authorList>
            <person name="Barrero R.A."/>
            <person name="Guerrero F.D."/>
            <person name="Moolhuijzen P."/>
            <person name="Goolsby J.A."/>
            <person name="Tidwell J."/>
            <person name="Bellgard S.E."/>
            <person name="Bellgard M.I."/>
        </authorList>
    </citation>
    <scope>NUCLEOTIDE SEQUENCE</scope>
    <source>
        <tissue evidence="2">Shoot tissue taken approximately 20 cm above the soil surface</tissue>
    </source>
</reference>
<accession>A0A0A9B598</accession>
<evidence type="ECO:0000256" key="1">
    <source>
        <dbReference type="SAM" id="SignalP"/>
    </source>
</evidence>
<dbReference type="EMBL" id="GBRH01243403">
    <property type="protein sequence ID" value="JAD54492.1"/>
    <property type="molecule type" value="Transcribed_RNA"/>
</dbReference>
<feature type="chain" id="PRO_5002062778" evidence="1">
    <location>
        <begin position="19"/>
        <end position="50"/>
    </location>
</feature>
<protein>
    <submittedName>
        <fullName evidence="2">Uncharacterized protein</fullName>
    </submittedName>
</protein>